<dbReference type="InterPro" id="IPR010987">
    <property type="entry name" value="Glutathione-S-Trfase_C-like"/>
</dbReference>
<dbReference type="RefSeq" id="WP_035547230.1">
    <property type="nucleotide sequence ID" value="NZ_AWFH01000001.1"/>
</dbReference>
<dbReference type="InterPro" id="IPR004046">
    <property type="entry name" value="GST_C"/>
</dbReference>
<dbReference type="Gene3D" id="1.20.1050.10">
    <property type="match status" value="1"/>
</dbReference>
<feature type="domain" description="GST N-terminal" evidence="1">
    <location>
        <begin position="1"/>
        <end position="82"/>
    </location>
</feature>
<gene>
    <name evidence="3" type="ORF">HY36_01355</name>
</gene>
<dbReference type="PANTHER" id="PTHR44051">
    <property type="entry name" value="GLUTATHIONE S-TRANSFERASE-RELATED"/>
    <property type="match status" value="1"/>
</dbReference>
<protein>
    <recommendedName>
        <fullName evidence="5">Glutathione S-transferase</fullName>
    </recommendedName>
</protein>
<keyword evidence="4" id="KW-1185">Reference proteome</keyword>
<dbReference type="AlphaFoldDB" id="A0A059EBH0"/>
<dbReference type="PATRIC" id="fig|1280948.3.peg.263"/>
<dbReference type="OrthoDB" id="9794721at2"/>
<sequence length="224" mass="25336">MKRLYHWPLDPAGRLVRLALGEKGEGFETLESPSWAPHPDVPRLAHGAVAPALVEIDSEPRMFACGTRAICEHLEETSQGRALLPQDPAARAEARRLWAWVEAACEEVTDTLLTERVMQWVKRDRQPDSARLRRGAHALRGRLTFLNGLLELNGYLACRELSLADLAAAAHLSAYDYFGDVEWNAVPELKDWYARMKSRPSFRPLLADRLQAVRPVSHYTNLDF</sequence>
<dbReference type="SFLD" id="SFLDS00019">
    <property type="entry name" value="Glutathione_Transferase_(cytos"/>
    <property type="match status" value="1"/>
</dbReference>
<dbReference type="SUPFAM" id="SSF52833">
    <property type="entry name" value="Thioredoxin-like"/>
    <property type="match status" value="1"/>
</dbReference>
<dbReference type="eggNOG" id="COG0625">
    <property type="taxonomic scope" value="Bacteria"/>
</dbReference>
<dbReference type="InterPro" id="IPR040079">
    <property type="entry name" value="Glutathione_S-Trfase"/>
</dbReference>
<dbReference type="Pfam" id="PF13417">
    <property type="entry name" value="GST_N_3"/>
    <property type="match status" value="1"/>
</dbReference>
<dbReference type="InterPro" id="IPR036249">
    <property type="entry name" value="Thioredoxin-like_sf"/>
</dbReference>
<dbReference type="Gene3D" id="3.40.30.10">
    <property type="entry name" value="Glutaredoxin"/>
    <property type="match status" value="1"/>
</dbReference>
<evidence type="ECO:0000313" key="4">
    <source>
        <dbReference type="Proteomes" id="UP000024547"/>
    </source>
</evidence>
<evidence type="ECO:0000259" key="2">
    <source>
        <dbReference type="PROSITE" id="PS50405"/>
    </source>
</evidence>
<dbReference type="Proteomes" id="UP000024547">
    <property type="component" value="Unassembled WGS sequence"/>
</dbReference>
<dbReference type="CDD" id="cd00570">
    <property type="entry name" value="GST_N_family"/>
    <property type="match status" value="1"/>
</dbReference>
<feature type="domain" description="GST C-terminal" evidence="2">
    <location>
        <begin position="87"/>
        <end position="216"/>
    </location>
</feature>
<evidence type="ECO:0008006" key="5">
    <source>
        <dbReference type="Google" id="ProtNLM"/>
    </source>
</evidence>
<evidence type="ECO:0000313" key="3">
    <source>
        <dbReference type="EMBL" id="KCZ65051.1"/>
    </source>
</evidence>
<dbReference type="PANTHER" id="PTHR44051:SF19">
    <property type="entry name" value="DISULFIDE-BOND OXIDOREDUCTASE YFCG"/>
    <property type="match status" value="1"/>
</dbReference>
<dbReference type="PROSITE" id="PS50405">
    <property type="entry name" value="GST_CTER"/>
    <property type="match status" value="1"/>
</dbReference>
<dbReference type="Pfam" id="PF00043">
    <property type="entry name" value="GST_C"/>
    <property type="match status" value="1"/>
</dbReference>
<dbReference type="PROSITE" id="PS50404">
    <property type="entry name" value="GST_NTER"/>
    <property type="match status" value="1"/>
</dbReference>
<evidence type="ECO:0000259" key="1">
    <source>
        <dbReference type="PROSITE" id="PS50404"/>
    </source>
</evidence>
<accession>A0A059EBH0</accession>
<dbReference type="EMBL" id="AWFH01000001">
    <property type="protein sequence ID" value="KCZ65051.1"/>
    <property type="molecule type" value="Genomic_DNA"/>
</dbReference>
<name>A0A059EBH0_9PROT</name>
<comment type="caution">
    <text evidence="3">The sequence shown here is derived from an EMBL/GenBank/DDBJ whole genome shotgun (WGS) entry which is preliminary data.</text>
</comment>
<organism evidence="3 4">
    <name type="scientific">Hyphomonas atlantica</name>
    <dbReference type="NCBI Taxonomy" id="1280948"/>
    <lineage>
        <taxon>Bacteria</taxon>
        <taxon>Pseudomonadati</taxon>
        <taxon>Pseudomonadota</taxon>
        <taxon>Alphaproteobacteria</taxon>
        <taxon>Hyphomonadales</taxon>
        <taxon>Hyphomonadaceae</taxon>
        <taxon>Hyphomonas</taxon>
    </lineage>
</organism>
<dbReference type="InterPro" id="IPR036282">
    <property type="entry name" value="Glutathione-S-Trfase_C_sf"/>
</dbReference>
<reference evidence="3 4" key="1">
    <citation type="journal article" date="2014" name="Antonie Van Leeuwenhoek">
        <title>Hyphomonas beringensis sp. nov. and Hyphomonas chukchiensis sp. nov., isolated from surface seawater of the Bering Sea and Chukchi Sea.</title>
        <authorList>
            <person name="Li C."/>
            <person name="Lai Q."/>
            <person name="Li G."/>
            <person name="Dong C."/>
            <person name="Wang J."/>
            <person name="Liao Y."/>
            <person name="Shao Z."/>
        </authorList>
    </citation>
    <scope>NUCLEOTIDE SEQUENCE [LARGE SCALE GENOMIC DNA]</scope>
    <source>
        <strain evidence="3 4">22II1-22F38</strain>
    </source>
</reference>
<dbReference type="SUPFAM" id="SSF47616">
    <property type="entry name" value="GST C-terminal domain-like"/>
    <property type="match status" value="1"/>
</dbReference>
<dbReference type="InterPro" id="IPR004045">
    <property type="entry name" value="Glutathione_S-Trfase_N"/>
</dbReference>
<dbReference type="STRING" id="1280948.HY36_01355"/>
<proteinExistence type="predicted"/>